<dbReference type="Gene3D" id="3.30.70.20">
    <property type="match status" value="2"/>
</dbReference>
<dbReference type="STRING" id="768706.Desor_1701"/>
<dbReference type="PROSITE" id="PS51379">
    <property type="entry name" value="4FE4S_FER_2"/>
    <property type="match status" value="1"/>
</dbReference>
<dbReference type="AlphaFoldDB" id="G7W5W5"/>
<keyword evidence="4" id="KW-0411">Iron-sulfur</keyword>
<keyword evidence="3" id="KW-0408">Iron</keyword>
<reference evidence="8" key="1">
    <citation type="submission" date="2011-11" db="EMBL/GenBank/DDBJ databases">
        <title>Complete sequence of Desulfosporosinus orientis DSM 765.</title>
        <authorList>
            <person name="Lucas S."/>
            <person name="Han J."/>
            <person name="Lapidus A."/>
            <person name="Cheng J.-F."/>
            <person name="Goodwin L."/>
            <person name="Pitluck S."/>
            <person name="Peters L."/>
            <person name="Ovchinnikova G."/>
            <person name="Teshima H."/>
            <person name="Detter J.C."/>
            <person name="Han C."/>
            <person name="Tapia R."/>
            <person name="Land M."/>
            <person name="Hauser L."/>
            <person name="Kyrpides N."/>
            <person name="Ivanova N."/>
            <person name="Pagani I."/>
            <person name="Pester M."/>
            <person name="Spring S."/>
            <person name="Ollivier B."/>
            <person name="Rattei T."/>
            <person name="Klenk H.-P."/>
            <person name="Wagner M."/>
            <person name="Loy A."/>
            <person name="Woyke T."/>
        </authorList>
    </citation>
    <scope>NUCLEOTIDE SEQUENCE [LARGE SCALE GENOMIC DNA]</scope>
    <source>
        <strain evidence="8">ATCC 19365 / DSM 765 / NCIMB 8382 / VKM B-1628</strain>
    </source>
</reference>
<dbReference type="NCBIfam" id="NF045797">
    <property type="entry name" value="DsrO"/>
    <property type="match status" value="1"/>
</dbReference>
<feature type="signal peptide" evidence="5">
    <location>
        <begin position="1"/>
        <end position="25"/>
    </location>
</feature>
<sequence length="268" mass="29909">MSVNRRQFLKRAAALTALGIGGSFALTGIRGKVADAASESGFKATDKGLKATHWAMVVDMSKFKTKADIERVIESCDKIHNIPHFDNPKDEIKWIWEDDFEHTFTEAQNELLTEEFKELPFILMCNHCKNPACVRACPTGATFKMDNGIVEMDFHRCIGCRFCMGACPFGARSFNFTDPRPYIKEINPDFPTRTIGVVEKCTFCVERLEEGLMPACVEASNGGLIFGDLDDPNSEVRKIVSSKYTIRRKPELGTQPSVYYLVGGGDDV</sequence>
<dbReference type="GO" id="GO:0051539">
    <property type="term" value="F:4 iron, 4 sulfur cluster binding"/>
    <property type="evidence" value="ECO:0007669"/>
    <property type="project" value="UniProtKB-KW"/>
</dbReference>
<dbReference type="EMBL" id="CP003108">
    <property type="protein sequence ID" value="AET67341.1"/>
    <property type="molecule type" value="Genomic_DNA"/>
</dbReference>
<dbReference type="RefSeq" id="WP_014184160.1">
    <property type="nucleotide sequence ID" value="NC_016584.1"/>
</dbReference>
<dbReference type="InterPro" id="IPR017896">
    <property type="entry name" value="4Fe4S_Fe-S-bd"/>
</dbReference>
<organism evidence="7 8">
    <name type="scientific">Desulfosporosinus orientis (strain ATCC 19365 / DSM 765 / NCIMB 8382 / VKM B-1628 / Singapore I)</name>
    <name type="common">Desulfotomaculum orientis</name>
    <dbReference type="NCBI Taxonomy" id="768706"/>
    <lineage>
        <taxon>Bacteria</taxon>
        <taxon>Bacillati</taxon>
        <taxon>Bacillota</taxon>
        <taxon>Clostridia</taxon>
        <taxon>Eubacteriales</taxon>
        <taxon>Desulfitobacteriaceae</taxon>
        <taxon>Desulfosporosinus</taxon>
    </lineage>
</organism>
<dbReference type="PROSITE" id="PS00198">
    <property type="entry name" value="4FE4S_FER_1"/>
    <property type="match status" value="1"/>
</dbReference>
<gene>
    <name evidence="7" type="ordered locus">Desor_1701</name>
</gene>
<dbReference type="PATRIC" id="fig|768706.3.peg.1697"/>
<accession>G7W5W5</accession>
<keyword evidence="5" id="KW-0732">Signal</keyword>
<dbReference type="Pfam" id="PF13247">
    <property type="entry name" value="Fer4_11"/>
    <property type="match status" value="1"/>
</dbReference>
<dbReference type="InterPro" id="IPR017900">
    <property type="entry name" value="4Fe4S_Fe_S_CS"/>
</dbReference>
<protein>
    <submittedName>
        <fullName evidence="7">Fe-S-cluster-containing hydrogenase subunit</fullName>
    </submittedName>
</protein>
<dbReference type="PANTHER" id="PTHR43177">
    <property type="entry name" value="PROTEIN NRFC"/>
    <property type="match status" value="1"/>
</dbReference>
<dbReference type="CDD" id="cd10551">
    <property type="entry name" value="PsrB"/>
    <property type="match status" value="1"/>
</dbReference>
<dbReference type="Proteomes" id="UP000006346">
    <property type="component" value="Chromosome"/>
</dbReference>
<keyword evidence="1" id="KW-0004">4Fe-4S</keyword>
<dbReference type="PANTHER" id="PTHR43177:SF3">
    <property type="entry name" value="PROTEIN NRFC HOMOLOG"/>
    <property type="match status" value="1"/>
</dbReference>
<dbReference type="OrthoDB" id="9810688at2"/>
<evidence type="ECO:0000256" key="4">
    <source>
        <dbReference type="ARBA" id="ARBA00023014"/>
    </source>
</evidence>
<dbReference type="KEGG" id="dor:Desor_1701"/>
<dbReference type="InterPro" id="IPR054822">
    <property type="entry name" value="DsrO-like"/>
</dbReference>
<dbReference type="NCBIfam" id="TIGR01409">
    <property type="entry name" value="TAT_signal_seq"/>
    <property type="match status" value="1"/>
</dbReference>
<proteinExistence type="predicted"/>
<evidence type="ECO:0000256" key="1">
    <source>
        <dbReference type="ARBA" id="ARBA00022485"/>
    </source>
</evidence>
<feature type="domain" description="4Fe-4S ferredoxin-type" evidence="6">
    <location>
        <begin position="148"/>
        <end position="177"/>
    </location>
</feature>
<keyword evidence="2" id="KW-0479">Metal-binding</keyword>
<dbReference type="SUPFAM" id="SSF54862">
    <property type="entry name" value="4Fe-4S ferredoxins"/>
    <property type="match status" value="1"/>
</dbReference>
<evidence type="ECO:0000313" key="8">
    <source>
        <dbReference type="Proteomes" id="UP000006346"/>
    </source>
</evidence>
<evidence type="ECO:0000256" key="3">
    <source>
        <dbReference type="ARBA" id="ARBA00023004"/>
    </source>
</evidence>
<feature type="chain" id="PRO_5039154548" evidence="5">
    <location>
        <begin position="26"/>
        <end position="268"/>
    </location>
</feature>
<evidence type="ECO:0000259" key="6">
    <source>
        <dbReference type="PROSITE" id="PS51379"/>
    </source>
</evidence>
<dbReference type="InterPro" id="IPR019546">
    <property type="entry name" value="TAT_signal_bac_arc"/>
</dbReference>
<dbReference type="HOGENOM" id="CLU_043374_1_0_9"/>
<dbReference type="GO" id="GO:0046872">
    <property type="term" value="F:metal ion binding"/>
    <property type="evidence" value="ECO:0007669"/>
    <property type="project" value="UniProtKB-KW"/>
</dbReference>
<reference evidence="7 8" key="2">
    <citation type="journal article" date="2012" name="J. Bacteriol.">
        <title>Complete genome sequences of Desulfosporosinus orientis DSM765T, Desulfosporosinus youngiae DSM17734T, Desulfosporosinus meridiei DSM13257T, and Desulfosporosinus acidiphilus DSM22704T.</title>
        <authorList>
            <person name="Pester M."/>
            <person name="Brambilla E."/>
            <person name="Alazard D."/>
            <person name="Rattei T."/>
            <person name="Weinmaier T."/>
            <person name="Han J."/>
            <person name="Lucas S."/>
            <person name="Lapidus A."/>
            <person name="Cheng J.F."/>
            <person name="Goodwin L."/>
            <person name="Pitluck S."/>
            <person name="Peters L."/>
            <person name="Ovchinnikova G."/>
            <person name="Teshima H."/>
            <person name="Detter J.C."/>
            <person name="Han C.S."/>
            <person name="Tapia R."/>
            <person name="Land M.L."/>
            <person name="Hauser L."/>
            <person name="Kyrpides N.C."/>
            <person name="Ivanova N.N."/>
            <person name="Pagani I."/>
            <person name="Huntmann M."/>
            <person name="Wei C.L."/>
            <person name="Davenport K.W."/>
            <person name="Daligault H."/>
            <person name="Chain P.S."/>
            <person name="Chen A."/>
            <person name="Mavromatis K."/>
            <person name="Markowitz V."/>
            <person name="Szeto E."/>
            <person name="Mikhailova N."/>
            <person name="Pati A."/>
            <person name="Wagner M."/>
            <person name="Woyke T."/>
            <person name="Ollivier B."/>
            <person name="Klenk H.P."/>
            <person name="Spring S."/>
            <person name="Loy A."/>
        </authorList>
    </citation>
    <scope>NUCLEOTIDE SEQUENCE [LARGE SCALE GENOMIC DNA]</scope>
    <source>
        <strain evidence="8">ATCC 19365 / DSM 765 / NCIMB 8382 / VKM B-1628</strain>
    </source>
</reference>
<dbReference type="PROSITE" id="PS51318">
    <property type="entry name" value="TAT"/>
    <property type="match status" value="1"/>
</dbReference>
<keyword evidence="8" id="KW-1185">Reference proteome</keyword>
<name>G7W5W5_DESOD</name>
<dbReference type="InterPro" id="IPR006311">
    <property type="entry name" value="TAT_signal"/>
</dbReference>
<dbReference type="eggNOG" id="COG0437">
    <property type="taxonomic scope" value="Bacteria"/>
</dbReference>
<evidence type="ECO:0000256" key="2">
    <source>
        <dbReference type="ARBA" id="ARBA00022723"/>
    </source>
</evidence>
<evidence type="ECO:0000313" key="7">
    <source>
        <dbReference type="EMBL" id="AET67341.1"/>
    </source>
</evidence>
<dbReference type="InterPro" id="IPR050954">
    <property type="entry name" value="ET_IronSulfur_Cluster-Binding"/>
</dbReference>
<evidence type="ECO:0000256" key="5">
    <source>
        <dbReference type="SAM" id="SignalP"/>
    </source>
</evidence>